<reference evidence="7 8" key="1">
    <citation type="journal article" date="2018" name="Mol. Plant">
        <title>The genome of Artemisia annua provides insight into the evolution of Asteraceae family and artemisinin biosynthesis.</title>
        <authorList>
            <person name="Shen Q."/>
            <person name="Zhang L."/>
            <person name="Liao Z."/>
            <person name="Wang S."/>
            <person name="Yan T."/>
            <person name="Shi P."/>
            <person name="Liu M."/>
            <person name="Fu X."/>
            <person name="Pan Q."/>
            <person name="Wang Y."/>
            <person name="Lv Z."/>
            <person name="Lu X."/>
            <person name="Zhang F."/>
            <person name="Jiang W."/>
            <person name="Ma Y."/>
            <person name="Chen M."/>
            <person name="Hao X."/>
            <person name="Li L."/>
            <person name="Tang Y."/>
            <person name="Lv G."/>
            <person name="Zhou Y."/>
            <person name="Sun X."/>
            <person name="Brodelius P.E."/>
            <person name="Rose J.K.C."/>
            <person name="Tang K."/>
        </authorList>
    </citation>
    <scope>NUCLEOTIDE SEQUENCE [LARGE SCALE GENOMIC DNA]</scope>
    <source>
        <strain evidence="8">cv. Huhao1</strain>
        <tissue evidence="7">Leaf</tissue>
    </source>
</reference>
<dbReference type="OrthoDB" id="1658195at2759"/>
<evidence type="ECO:0000256" key="2">
    <source>
        <dbReference type="ARBA" id="ARBA00022679"/>
    </source>
</evidence>
<dbReference type="GO" id="GO:0005524">
    <property type="term" value="F:ATP binding"/>
    <property type="evidence" value="ECO:0007669"/>
    <property type="project" value="UniProtKB-KW"/>
</dbReference>
<dbReference type="GO" id="GO:0004674">
    <property type="term" value="F:protein serine/threonine kinase activity"/>
    <property type="evidence" value="ECO:0007669"/>
    <property type="project" value="UniProtKB-KW"/>
</dbReference>
<dbReference type="GO" id="GO:0004714">
    <property type="term" value="F:transmembrane receptor protein tyrosine kinase activity"/>
    <property type="evidence" value="ECO:0007669"/>
    <property type="project" value="InterPro"/>
</dbReference>
<keyword evidence="8" id="KW-1185">Reference proteome</keyword>
<dbReference type="PROSITE" id="PS50011">
    <property type="entry name" value="PROTEIN_KINASE_DOM"/>
    <property type="match status" value="1"/>
</dbReference>
<dbReference type="GO" id="GO:0030246">
    <property type="term" value="F:carbohydrate binding"/>
    <property type="evidence" value="ECO:0007669"/>
    <property type="project" value="UniProtKB-KW"/>
</dbReference>
<evidence type="ECO:0000313" key="7">
    <source>
        <dbReference type="EMBL" id="PWA92360.1"/>
    </source>
</evidence>
<dbReference type="AlphaFoldDB" id="A0A2U1Q2W7"/>
<dbReference type="PANTHER" id="PTHR27003:SF383">
    <property type="entry name" value="TYROSINE-PROTEIN KINASE, NON-RECEPTOR JAK_TYK2-RELATED"/>
    <property type="match status" value="1"/>
</dbReference>
<protein>
    <submittedName>
        <fullName evidence="7">Concanavalin A-like lectin/glucanase domain-containing protein</fullName>
    </submittedName>
</protein>
<accession>A0A2U1Q2W7</accession>
<dbReference type="InterPro" id="IPR045272">
    <property type="entry name" value="ANXUR1/2-like"/>
</dbReference>
<keyword evidence="5" id="KW-0067">ATP-binding</keyword>
<keyword evidence="3" id="KW-0547">Nucleotide-binding</keyword>
<dbReference type="EMBL" id="PKPP01000469">
    <property type="protein sequence ID" value="PWA92360.1"/>
    <property type="molecule type" value="Genomic_DNA"/>
</dbReference>
<dbReference type="FunFam" id="3.30.200.20:FF:000039">
    <property type="entry name" value="receptor-like protein kinase FERONIA"/>
    <property type="match status" value="1"/>
</dbReference>
<dbReference type="InterPro" id="IPR011009">
    <property type="entry name" value="Kinase-like_dom_sf"/>
</dbReference>
<dbReference type="PANTHER" id="PTHR27003">
    <property type="entry name" value="OS07G0166700 PROTEIN"/>
    <property type="match status" value="1"/>
</dbReference>
<comment type="caution">
    <text evidence="7">The sequence shown here is derived from an EMBL/GenBank/DDBJ whole genome shotgun (WGS) entry which is preliminary data.</text>
</comment>
<feature type="domain" description="Protein kinase" evidence="6">
    <location>
        <begin position="25"/>
        <end position="300"/>
    </location>
</feature>
<dbReference type="Pfam" id="PF00069">
    <property type="entry name" value="Pkinase"/>
    <property type="match status" value="1"/>
</dbReference>
<keyword evidence="1" id="KW-0723">Serine/threonine-protein kinase</keyword>
<evidence type="ECO:0000256" key="3">
    <source>
        <dbReference type="ARBA" id="ARBA00022741"/>
    </source>
</evidence>
<organism evidence="7 8">
    <name type="scientific">Artemisia annua</name>
    <name type="common">Sweet wormwood</name>
    <dbReference type="NCBI Taxonomy" id="35608"/>
    <lineage>
        <taxon>Eukaryota</taxon>
        <taxon>Viridiplantae</taxon>
        <taxon>Streptophyta</taxon>
        <taxon>Embryophyta</taxon>
        <taxon>Tracheophyta</taxon>
        <taxon>Spermatophyta</taxon>
        <taxon>Magnoliopsida</taxon>
        <taxon>eudicotyledons</taxon>
        <taxon>Gunneridae</taxon>
        <taxon>Pentapetalae</taxon>
        <taxon>asterids</taxon>
        <taxon>campanulids</taxon>
        <taxon>Asterales</taxon>
        <taxon>Asteraceae</taxon>
        <taxon>Asteroideae</taxon>
        <taxon>Anthemideae</taxon>
        <taxon>Artemisiinae</taxon>
        <taxon>Artemisia</taxon>
    </lineage>
</organism>
<keyword evidence="7" id="KW-0430">Lectin</keyword>
<sequence>MANTFTDFTHLKIPLEDVVKATNNFDHKNVIGEGDFGKVYKGQLLRDEELINISARRLDRKNGQGHIEFWTEISALSNLKHENIVSLIGYCDEKEEKIIINEYNAKGSLFLYLSDPTFTWIQRLQVCYSIAEAIKQIHENYDKSYYFIHCNINSSTILLDDDWEPKLSGFEYSIKHSKDRKNKVFLCDAIRTAGYMDPAIEKTGGVTQKSDIYTFGVVMFELLCGRKAFIPNENNKFLAPLARVHYENKTLKDIIHPDLWNEFSCHLRSFQELAKAAYTCLEEDRTARPTGYRILESLKIELSRMISMVLNASK</sequence>
<keyword evidence="2" id="KW-0808">Transferase</keyword>
<dbReference type="SUPFAM" id="SSF56112">
    <property type="entry name" value="Protein kinase-like (PK-like)"/>
    <property type="match status" value="1"/>
</dbReference>
<dbReference type="PIRSF" id="PIRSF000654">
    <property type="entry name" value="Integrin-linked_kinase"/>
    <property type="match status" value="1"/>
</dbReference>
<evidence type="ECO:0000256" key="5">
    <source>
        <dbReference type="ARBA" id="ARBA00022840"/>
    </source>
</evidence>
<dbReference type="STRING" id="35608.A0A2U1Q2W7"/>
<keyword evidence="4" id="KW-0418">Kinase</keyword>
<proteinExistence type="predicted"/>
<name>A0A2U1Q2W7_ARTAN</name>
<evidence type="ECO:0000259" key="6">
    <source>
        <dbReference type="PROSITE" id="PS50011"/>
    </source>
</evidence>
<dbReference type="Proteomes" id="UP000245207">
    <property type="component" value="Unassembled WGS sequence"/>
</dbReference>
<evidence type="ECO:0000256" key="1">
    <source>
        <dbReference type="ARBA" id="ARBA00022527"/>
    </source>
</evidence>
<evidence type="ECO:0000313" key="8">
    <source>
        <dbReference type="Proteomes" id="UP000245207"/>
    </source>
</evidence>
<evidence type="ECO:0000256" key="4">
    <source>
        <dbReference type="ARBA" id="ARBA00022777"/>
    </source>
</evidence>
<dbReference type="InterPro" id="IPR000719">
    <property type="entry name" value="Prot_kinase_dom"/>
</dbReference>
<gene>
    <name evidence="7" type="ORF">CTI12_AA022720</name>
</gene>
<dbReference type="GO" id="GO:0009506">
    <property type="term" value="C:plasmodesma"/>
    <property type="evidence" value="ECO:0007669"/>
    <property type="project" value="TreeGrafter"/>
</dbReference>
<dbReference type="GO" id="GO:0005886">
    <property type="term" value="C:plasma membrane"/>
    <property type="evidence" value="ECO:0007669"/>
    <property type="project" value="TreeGrafter"/>
</dbReference>
<dbReference type="Gene3D" id="3.30.200.20">
    <property type="entry name" value="Phosphorylase Kinase, domain 1"/>
    <property type="match status" value="1"/>
</dbReference>
<dbReference type="Gene3D" id="1.10.510.10">
    <property type="entry name" value="Transferase(Phosphotransferase) domain 1"/>
    <property type="match status" value="1"/>
</dbReference>